<accession>A0ABU7DUS0</accession>
<keyword evidence="1" id="KW-0472">Membrane</keyword>
<evidence type="ECO:0000256" key="1">
    <source>
        <dbReference type="SAM" id="Phobius"/>
    </source>
</evidence>
<evidence type="ECO:0000313" key="3">
    <source>
        <dbReference type="Proteomes" id="UP001352852"/>
    </source>
</evidence>
<name>A0ABU7DUS0_9TELE</name>
<comment type="caution">
    <text evidence="2">The sequence shown here is derived from an EMBL/GenBank/DDBJ whole genome shotgun (WGS) entry which is preliminary data.</text>
</comment>
<gene>
    <name evidence="2" type="ORF">CHARACLAT_014672</name>
</gene>
<keyword evidence="1" id="KW-0812">Transmembrane</keyword>
<dbReference type="EMBL" id="JAHUTJ010033898">
    <property type="protein sequence ID" value="MED6277558.1"/>
    <property type="molecule type" value="Genomic_DNA"/>
</dbReference>
<proteinExistence type="predicted"/>
<organism evidence="2 3">
    <name type="scientific">Characodon lateralis</name>
    <dbReference type="NCBI Taxonomy" id="208331"/>
    <lineage>
        <taxon>Eukaryota</taxon>
        <taxon>Metazoa</taxon>
        <taxon>Chordata</taxon>
        <taxon>Craniata</taxon>
        <taxon>Vertebrata</taxon>
        <taxon>Euteleostomi</taxon>
        <taxon>Actinopterygii</taxon>
        <taxon>Neopterygii</taxon>
        <taxon>Teleostei</taxon>
        <taxon>Neoteleostei</taxon>
        <taxon>Acanthomorphata</taxon>
        <taxon>Ovalentaria</taxon>
        <taxon>Atherinomorphae</taxon>
        <taxon>Cyprinodontiformes</taxon>
        <taxon>Goodeidae</taxon>
        <taxon>Characodon</taxon>
    </lineage>
</organism>
<evidence type="ECO:0000313" key="2">
    <source>
        <dbReference type="EMBL" id="MED6277558.1"/>
    </source>
</evidence>
<feature type="transmembrane region" description="Helical" evidence="1">
    <location>
        <begin position="40"/>
        <end position="65"/>
    </location>
</feature>
<sequence length="104" mass="10723">MMCPGVSGLCVHGWICSAAGGACGLVTAAPWGFCTVAAGWFFWGSPLLFSGGVAVVPVVVLLGFLRSRESLMSVAQISSMSVSGPMGQVCVMSHSLLNIFLEKP</sequence>
<dbReference type="Proteomes" id="UP001352852">
    <property type="component" value="Unassembled WGS sequence"/>
</dbReference>
<reference evidence="2 3" key="1">
    <citation type="submission" date="2021-06" db="EMBL/GenBank/DDBJ databases">
        <authorList>
            <person name="Palmer J.M."/>
        </authorList>
    </citation>
    <scope>NUCLEOTIDE SEQUENCE [LARGE SCALE GENOMIC DNA]</scope>
    <source>
        <strain evidence="2 3">CL_MEX2019</strain>
        <tissue evidence="2">Muscle</tissue>
    </source>
</reference>
<keyword evidence="1" id="KW-1133">Transmembrane helix</keyword>
<keyword evidence="3" id="KW-1185">Reference proteome</keyword>
<protein>
    <submittedName>
        <fullName evidence="2">Uncharacterized protein</fullName>
    </submittedName>
</protein>